<dbReference type="OMA" id="HHHFTIT"/>
<dbReference type="Ensembl" id="ENSLAFT00000032503.1">
    <property type="protein sequence ID" value="ENSLAFP00000024481.1"/>
    <property type="gene ID" value="ENSLAFG00000025749.1"/>
</dbReference>
<sequence>CGGEHWKSCQLLVTTPESEQEVRRGQVSTRDNRGHHHFTITVTELRRRDLRGEMWRGSWRSLLGHPQSHALFSVPRNTPKIGRTTPAHLASQTTNSRPMALTSPLTRSLLCNIHFVFPTFVKMSLLGGLLCVTVWLSRTQGLP</sequence>
<keyword evidence="2" id="KW-1003">Cell membrane</keyword>
<dbReference type="Gene3D" id="2.60.40.10">
    <property type="entry name" value="Immunoglobulins"/>
    <property type="match status" value="1"/>
</dbReference>
<dbReference type="AlphaFoldDB" id="G3U9H3"/>
<evidence type="ECO:0000256" key="6">
    <source>
        <dbReference type="ARBA" id="ARBA00022989"/>
    </source>
</evidence>
<reference evidence="12 13" key="1">
    <citation type="submission" date="2009-06" db="EMBL/GenBank/DDBJ databases">
        <title>The Genome Sequence of Loxodonta africana (African elephant).</title>
        <authorList>
            <person name="Di Palma F."/>
            <person name="Heiman D."/>
            <person name="Young S."/>
            <person name="Johnson J."/>
            <person name="Lander E.S."/>
            <person name="Lindblad-Toh K."/>
        </authorList>
    </citation>
    <scope>NUCLEOTIDE SEQUENCE [LARGE SCALE GENOMIC DNA]</scope>
    <source>
        <strain evidence="12 13">Isolate ISIS603380</strain>
    </source>
</reference>
<evidence type="ECO:0000313" key="12">
    <source>
        <dbReference type="Ensembl" id="ENSLAFP00000024481.1"/>
    </source>
</evidence>
<reference evidence="12" key="2">
    <citation type="submission" date="2025-08" db="UniProtKB">
        <authorList>
            <consortium name="Ensembl"/>
        </authorList>
    </citation>
    <scope>IDENTIFICATION</scope>
    <source>
        <strain evidence="12">Isolate ISIS603380</strain>
    </source>
</reference>
<keyword evidence="9" id="KW-0675">Receptor</keyword>
<accession>G3U9H3</accession>
<dbReference type="PANTHER" id="PTHR11860">
    <property type="entry name" value="POLYMERIC-IMMUNOGLOBULIN RECEPTOR"/>
    <property type="match status" value="1"/>
</dbReference>
<evidence type="ECO:0000256" key="11">
    <source>
        <dbReference type="SAM" id="Phobius"/>
    </source>
</evidence>
<keyword evidence="7 11" id="KW-0472">Membrane</keyword>
<evidence type="ECO:0000256" key="9">
    <source>
        <dbReference type="ARBA" id="ARBA00023170"/>
    </source>
</evidence>
<keyword evidence="6 11" id="KW-1133">Transmembrane helix</keyword>
<keyword evidence="5" id="KW-0391">Immunity</keyword>
<keyword evidence="10" id="KW-0393">Immunoglobulin domain</keyword>
<evidence type="ECO:0000256" key="3">
    <source>
        <dbReference type="ARBA" id="ARBA00022692"/>
    </source>
</evidence>
<feature type="transmembrane region" description="Helical" evidence="11">
    <location>
        <begin position="115"/>
        <end position="136"/>
    </location>
</feature>
<evidence type="ECO:0000256" key="2">
    <source>
        <dbReference type="ARBA" id="ARBA00022475"/>
    </source>
</evidence>
<dbReference type="GO" id="GO:0002376">
    <property type="term" value="P:immune system process"/>
    <property type="evidence" value="ECO:0007669"/>
    <property type="project" value="UniProtKB-KW"/>
</dbReference>
<evidence type="ECO:0000256" key="10">
    <source>
        <dbReference type="ARBA" id="ARBA00023319"/>
    </source>
</evidence>
<evidence type="ECO:0000256" key="4">
    <source>
        <dbReference type="ARBA" id="ARBA00022729"/>
    </source>
</evidence>
<organism evidence="12 13">
    <name type="scientific">Loxodonta africana</name>
    <name type="common">African elephant</name>
    <dbReference type="NCBI Taxonomy" id="9785"/>
    <lineage>
        <taxon>Eukaryota</taxon>
        <taxon>Metazoa</taxon>
        <taxon>Chordata</taxon>
        <taxon>Craniata</taxon>
        <taxon>Vertebrata</taxon>
        <taxon>Euteleostomi</taxon>
        <taxon>Mammalia</taxon>
        <taxon>Eutheria</taxon>
        <taxon>Afrotheria</taxon>
        <taxon>Proboscidea</taxon>
        <taxon>Elephantidae</taxon>
        <taxon>Loxodonta</taxon>
    </lineage>
</organism>
<dbReference type="InParanoid" id="G3U9H3"/>
<keyword evidence="13" id="KW-1185">Reference proteome</keyword>
<dbReference type="PANTHER" id="PTHR11860:SF101">
    <property type="entry name" value="CMRF35-LIKE MOLECULE 1"/>
    <property type="match status" value="1"/>
</dbReference>
<evidence type="ECO:0000256" key="5">
    <source>
        <dbReference type="ARBA" id="ARBA00022859"/>
    </source>
</evidence>
<keyword evidence="8" id="KW-1015">Disulfide bond</keyword>
<protein>
    <submittedName>
        <fullName evidence="12">Uncharacterized protein</fullName>
    </submittedName>
</protein>
<evidence type="ECO:0000313" key="13">
    <source>
        <dbReference type="Proteomes" id="UP000007646"/>
    </source>
</evidence>
<proteinExistence type="predicted"/>
<dbReference type="InterPro" id="IPR013783">
    <property type="entry name" value="Ig-like_fold"/>
</dbReference>
<dbReference type="GO" id="GO:0005886">
    <property type="term" value="C:plasma membrane"/>
    <property type="evidence" value="ECO:0007669"/>
    <property type="project" value="UniProtKB-SubCell"/>
</dbReference>
<keyword evidence="4" id="KW-0732">Signal</keyword>
<evidence type="ECO:0000256" key="1">
    <source>
        <dbReference type="ARBA" id="ARBA00004251"/>
    </source>
</evidence>
<evidence type="ECO:0000256" key="8">
    <source>
        <dbReference type="ARBA" id="ARBA00023157"/>
    </source>
</evidence>
<dbReference type="Proteomes" id="UP000007646">
    <property type="component" value="Unassembled WGS sequence"/>
</dbReference>
<evidence type="ECO:0000256" key="7">
    <source>
        <dbReference type="ARBA" id="ARBA00023136"/>
    </source>
</evidence>
<dbReference type="InterPro" id="IPR050671">
    <property type="entry name" value="CD300_family_receptors"/>
</dbReference>
<name>G3U9H3_LOXAF</name>
<keyword evidence="3 11" id="KW-0812">Transmembrane</keyword>
<dbReference type="HOGENOM" id="CLU_051023_3_1_1"/>
<dbReference type="GO" id="GO:0004888">
    <property type="term" value="F:transmembrane signaling receptor activity"/>
    <property type="evidence" value="ECO:0007669"/>
    <property type="project" value="TreeGrafter"/>
</dbReference>
<reference evidence="12" key="3">
    <citation type="submission" date="2025-09" db="UniProtKB">
        <authorList>
            <consortium name="Ensembl"/>
        </authorList>
    </citation>
    <scope>IDENTIFICATION</scope>
    <source>
        <strain evidence="12">Isolate ISIS603380</strain>
    </source>
</reference>
<comment type="subcellular location">
    <subcellularLocation>
        <location evidence="1">Cell membrane</location>
        <topology evidence="1">Single-pass type I membrane protein</topology>
    </subcellularLocation>
</comment>